<dbReference type="PROSITE" id="PS00588">
    <property type="entry name" value="FLAGELLA_BB_ROD"/>
    <property type="match status" value="1"/>
</dbReference>
<evidence type="ECO:0000256" key="6">
    <source>
        <dbReference type="PIRNR" id="PIRNR002889"/>
    </source>
</evidence>
<comment type="caution">
    <text evidence="8">The sequence shown here is derived from an EMBL/GenBank/DDBJ whole genome shotgun (WGS) entry which is preliminary data.</text>
</comment>
<evidence type="ECO:0000313" key="8">
    <source>
        <dbReference type="EMBL" id="MBB2182732.1"/>
    </source>
</evidence>
<dbReference type="Proteomes" id="UP000574276">
    <property type="component" value="Unassembled WGS sequence"/>
</dbReference>
<dbReference type="AlphaFoldDB" id="A0A839K0M1"/>
<comment type="function">
    <text evidence="5 6">Structural component of flagellum, the bacterial motility apparatus. Part of the rod structure of flagellar basal body.</text>
</comment>
<dbReference type="PANTHER" id="PTHR30435:SF12">
    <property type="entry name" value="FLAGELLAR BASAL BODY ROD PROTEIN FLGB"/>
    <property type="match status" value="1"/>
</dbReference>
<evidence type="ECO:0000256" key="3">
    <source>
        <dbReference type="ARBA" id="ARBA00014376"/>
    </source>
</evidence>
<dbReference type="PANTHER" id="PTHR30435">
    <property type="entry name" value="FLAGELLAR PROTEIN"/>
    <property type="match status" value="1"/>
</dbReference>
<comment type="subunit">
    <text evidence="6">The basal body constitutes a major portion of the flagellar organelle and consists of a number of rings mounted on a central rod.</text>
</comment>
<dbReference type="GO" id="GO:0030694">
    <property type="term" value="C:bacterial-type flagellum basal body, rod"/>
    <property type="evidence" value="ECO:0007669"/>
    <property type="project" value="InterPro"/>
</dbReference>
<dbReference type="NCBIfam" id="TIGR01396">
    <property type="entry name" value="FlgB"/>
    <property type="match status" value="1"/>
</dbReference>
<dbReference type="InterPro" id="IPR001444">
    <property type="entry name" value="Flag_bb_rod_N"/>
</dbReference>
<proteinExistence type="inferred from homology"/>
<comment type="subcellular location">
    <subcellularLocation>
        <location evidence="1 6">Bacterial flagellum basal body</location>
    </subcellularLocation>
</comment>
<evidence type="ECO:0000313" key="9">
    <source>
        <dbReference type="Proteomes" id="UP000574276"/>
    </source>
</evidence>
<evidence type="ECO:0000256" key="4">
    <source>
        <dbReference type="ARBA" id="ARBA00023143"/>
    </source>
</evidence>
<dbReference type="PIRSF" id="PIRSF002889">
    <property type="entry name" value="Rod_FlgB"/>
    <property type="match status" value="1"/>
</dbReference>
<dbReference type="EMBL" id="JACEGA010000001">
    <property type="protein sequence ID" value="MBB2182732.1"/>
    <property type="molecule type" value="Genomic_DNA"/>
</dbReference>
<keyword evidence="4 6" id="KW-0975">Bacterial flagellum</keyword>
<dbReference type="Pfam" id="PF00460">
    <property type="entry name" value="Flg_bb_rod"/>
    <property type="match status" value="1"/>
</dbReference>
<evidence type="ECO:0000256" key="1">
    <source>
        <dbReference type="ARBA" id="ARBA00004117"/>
    </source>
</evidence>
<dbReference type="GO" id="GO:0071978">
    <property type="term" value="P:bacterial-type flagellum-dependent swarming motility"/>
    <property type="evidence" value="ECO:0007669"/>
    <property type="project" value="TreeGrafter"/>
</dbReference>
<protein>
    <recommendedName>
        <fullName evidence="3 6">Flagellar basal body rod protein FlgB</fullName>
    </recommendedName>
</protein>
<evidence type="ECO:0000259" key="7">
    <source>
        <dbReference type="Pfam" id="PF00460"/>
    </source>
</evidence>
<comment type="similarity">
    <text evidence="2 6">Belongs to the flagella basal body rod proteins family.</text>
</comment>
<sequence length="129" mass="14454">MIGSNAFNYINVLNKAADASWKRNEVISNNIANVDTPGYKRKDVQFESYLMSALLGDNSLDKRVANAKLNTLDATVYTDNATLSYRMDGNNVDIDTESANLAQNQIRYYALLDSMTQEFSRLKTVLSAR</sequence>
<reference evidence="8 9" key="1">
    <citation type="submission" date="2020-07" db="EMBL/GenBank/DDBJ databases">
        <title>Characterization and genome sequencing of isolate MD1, a novel member within the family Lachnospiraceae.</title>
        <authorList>
            <person name="Rettenmaier R."/>
            <person name="Di Bello L."/>
            <person name="Zinser C."/>
            <person name="Scheitz K."/>
            <person name="Liebl W."/>
            <person name="Zverlov V."/>
        </authorList>
    </citation>
    <scope>NUCLEOTIDE SEQUENCE [LARGE SCALE GENOMIC DNA]</scope>
    <source>
        <strain evidence="8 9">MD1</strain>
    </source>
</reference>
<accession>A0A839K0M1</accession>
<evidence type="ECO:0000256" key="2">
    <source>
        <dbReference type="ARBA" id="ARBA00009677"/>
    </source>
</evidence>
<feature type="domain" description="Flagellar basal body rod protein N-terminal" evidence="7">
    <location>
        <begin position="17"/>
        <end position="40"/>
    </location>
</feature>
<gene>
    <name evidence="8" type="primary">flgB</name>
    <name evidence="8" type="ORF">H0486_07565</name>
</gene>
<dbReference type="InterPro" id="IPR019776">
    <property type="entry name" value="Flagellar_basal_body_rod_CS"/>
</dbReference>
<keyword evidence="8" id="KW-0282">Flagellum</keyword>
<name>A0A839K0M1_9FIRM</name>
<keyword evidence="8" id="KW-0966">Cell projection</keyword>
<dbReference type="RefSeq" id="WP_228352432.1">
    <property type="nucleotide sequence ID" value="NZ_JACEGA010000001.1"/>
</dbReference>
<evidence type="ECO:0000256" key="5">
    <source>
        <dbReference type="ARBA" id="ARBA00024934"/>
    </source>
</evidence>
<dbReference type="InterPro" id="IPR006300">
    <property type="entry name" value="FlgB"/>
</dbReference>
<keyword evidence="8" id="KW-0969">Cilium</keyword>
<keyword evidence="9" id="KW-1185">Reference proteome</keyword>
<organism evidence="8 9">
    <name type="scientific">Variimorphobacter saccharofermentans</name>
    <dbReference type="NCBI Taxonomy" id="2755051"/>
    <lineage>
        <taxon>Bacteria</taxon>
        <taxon>Bacillati</taxon>
        <taxon>Bacillota</taxon>
        <taxon>Clostridia</taxon>
        <taxon>Lachnospirales</taxon>
        <taxon>Lachnospiraceae</taxon>
        <taxon>Variimorphobacter</taxon>
    </lineage>
</organism>